<dbReference type="InterPro" id="IPR017482">
    <property type="entry name" value="Lambda-type_endonuclease"/>
</dbReference>
<dbReference type="Proteomes" id="UP000235363">
    <property type="component" value="Unassembled WGS sequence"/>
</dbReference>
<dbReference type="NCBIfam" id="TIGR03033">
    <property type="entry name" value="phage_rel_nuc"/>
    <property type="match status" value="1"/>
</dbReference>
<feature type="domain" description="YqaJ viral recombinase" evidence="1">
    <location>
        <begin position="18"/>
        <end position="154"/>
    </location>
</feature>
<evidence type="ECO:0000313" key="2">
    <source>
        <dbReference type="EMBL" id="PMC63390.1"/>
    </source>
</evidence>
<accession>A0A2N6T243</accession>
<proteinExistence type="predicted"/>
<dbReference type="EMBL" id="PNHF01000001">
    <property type="protein sequence ID" value="PMC63390.1"/>
    <property type="molecule type" value="Genomic_DNA"/>
</dbReference>
<evidence type="ECO:0000313" key="3">
    <source>
        <dbReference type="Proteomes" id="UP000235363"/>
    </source>
</evidence>
<comment type="caution">
    <text evidence="2">The sequence shown here is derived from an EMBL/GenBank/DDBJ whole genome shotgun (WGS) entry which is preliminary data.</text>
</comment>
<dbReference type="AlphaFoldDB" id="A0A2N6T243"/>
<dbReference type="InterPro" id="IPR011604">
    <property type="entry name" value="PDDEXK-like_dom_sf"/>
</dbReference>
<gene>
    <name evidence="2" type="ORF">CJ204_00795</name>
</gene>
<dbReference type="Pfam" id="PF09588">
    <property type="entry name" value="YqaJ"/>
    <property type="match status" value="1"/>
</dbReference>
<dbReference type="Gene3D" id="3.90.320.10">
    <property type="match status" value="1"/>
</dbReference>
<dbReference type="SUPFAM" id="SSF52980">
    <property type="entry name" value="Restriction endonuclease-like"/>
    <property type="match status" value="1"/>
</dbReference>
<name>A0A2N6T243_9CORY</name>
<dbReference type="RefSeq" id="WP_102211748.1">
    <property type="nucleotide sequence ID" value="NZ_PNHF01000001.1"/>
</dbReference>
<reference evidence="2 3" key="1">
    <citation type="submission" date="2017-09" db="EMBL/GenBank/DDBJ databases">
        <title>Bacterial strain isolated from the female urinary microbiota.</title>
        <authorList>
            <person name="Thomas-White K."/>
            <person name="Kumar N."/>
            <person name="Forster S."/>
            <person name="Putonti C."/>
            <person name="Lawley T."/>
            <person name="Wolfe A.J."/>
        </authorList>
    </citation>
    <scope>NUCLEOTIDE SEQUENCE [LARGE SCALE GENOMIC DNA]</scope>
    <source>
        <strain evidence="2 3">UMB0908</strain>
    </source>
</reference>
<organism evidence="2 3">
    <name type="scientific">Corynebacterium xerosis</name>
    <dbReference type="NCBI Taxonomy" id="1725"/>
    <lineage>
        <taxon>Bacteria</taxon>
        <taxon>Bacillati</taxon>
        <taxon>Actinomycetota</taxon>
        <taxon>Actinomycetes</taxon>
        <taxon>Mycobacteriales</taxon>
        <taxon>Corynebacteriaceae</taxon>
        <taxon>Corynebacterium</taxon>
    </lineage>
</organism>
<dbReference type="InterPro" id="IPR019080">
    <property type="entry name" value="YqaJ_viral_recombinase"/>
</dbReference>
<protein>
    <recommendedName>
        <fullName evidence="1">YqaJ viral recombinase domain-containing protein</fullName>
    </recommendedName>
</protein>
<evidence type="ECO:0000259" key="1">
    <source>
        <dbReference type="Pfam" id="PF09588"/>
    </source>
</evidence>
<sequence length="336" mass="37644">MFHFPTATPMPRTAGRTEWLTQRREGIGSSDISAILGLSTYESPYSLWVQKTGRAPLDPPADDRTEELRYWGNRLEPVIREDTARSLGVDIHKPDVAYRSNEHPHMIANLDGWCPELEALFEAKNTDSRNAPLWEGQVPDHAELQVHHSAPIVGADNAIIAGFVGGNRLRIHAITIDPNVVEIIVEAEARFWEYVTSDTPPPVDGHVRTMESLTRAWAHKPGVREIPAADVQDAWTRWADADETSKAAEAAKKQAAAEIAALMDGHDELRSGDRVWAKAQRGQLVLDRLTADKPDLVAEYTRPRPVFDLEAFKTDHPDTYRAYQGVSIRPKHLKEH</sequence>
<dbReference type="InterPro" id="IPR011335">
    <property type="entry name" value="Restrct_endonuc-II-like"/>
</dbReference>